<proteinExistence type="predicted"/>
<dbReference type="AlphaFoldDB" id="A0A3A9YPR4"/>
<evidence type="ECO:0000313" key="2">
    <source>
        <dbReference type="Proteomes" id="UP000272474"/>
    </source>
</evidence>
<dbReference type="OrthoDB" id="3518035at2"/>
<keyword evidence="2" id="KW-1185">Reference proteome</keyword>
<gene>
    <name evidence="1" type="ORF">D7294_27410</name>
</gene>
<sequence length="197" mass="22301">MTWARKIFNDLTEPLAREIPRCLVRAHQRAKHGHQGVGTETLEAYGHGLYAAQYEELTAGLENLPEAAPVRLQGRTVMIVAGHLLYPLRYAKKDVPVTEAHLRRATGFRADLIRRHGPEPVQAELDLGLEELQEAEVHRDLLRISPDTRLVLLAYACSIERGVVRVEWGDAELRHDDKHLLWHHHEPLPLPADGEPS</sequence>
<comment type="caution">
    <text evidence="1">The sequence shown here is derived from an EMBL/GenBank/DDBJ whole genome shotgun (WGS) entry which is preliminary data.</text>
</comment>
<name>A0A3A9YPR4_9ACTN</name>
<reference evidence="1 2" key="1">
    <citation type="journal article" date="2014" name="Int. J. Syst. Evol. Microbiol.">
        <title>Streptomyces hoynatensis sp. nov., isolated from deep marine sediment.</title>
        <authorList>
            <person name="Veyisoglu A."/>
            <person name="Sahin N."/>
        </authorList>
    </citation>
    <scope>NUCLEOTIDE SEQUENCE [LARGE SCALE GENOMIC DNA]</scope>
    <source>
        <strain evidence="1 2">KCTC 29097</strain>
    </source>
</reference>
<evidence type="ECO:0000313" key="1">
    <source>
        <dbReference type="EMBL" id="RKN37474.1"/>
    </source>
</evidence>
<dbReference type="EMBL" id="RBAL01000024">
    <property type="protein sequence ID" value="RKN37474.1"/>
    <property type="molecule type" value="Genomic_DNA"/>
</dbReference>
<accession>A0A3A9YPR4</accession>
<organism evidence="1 2">
    <name type="scientific">Streptomyces hoynatensis</name>
    <dbReference type="NCBI Taxonomy" id="1141874"/>
    <lineage>
        <taxon>Bacteria</taxon>
        <taxon>Bacillati</taxon>
        <taxon>Actinomycetota</taxon>
        <taxon>Actinomycetes</taxon>
        <taxon>Kitasatosporales</taxon>
        <taxon>Streptomycetaceae</taxon>
        <taxon>Streptomyces</taxon>
    </lineage>
</organism>
<dbReference type="Proteomes" id="UP000272474">
    <property type="component" value="Unassembled WGS sequence"/>
</dbReference>
<protein>
    <submittedName>
        <fullName evidence="1">Uncharacterized protein</fullName>
    </submittedName>
</protein>